<dbReference type="CTD" id="6756780"/>
<dbReference type="OrthoDB" id="2148342at2759"/>
<proteinExistence type="predicted"/>
<reference evidence="1 2" key="1">
    <citation type="journal article" date="2008" name="Nature">
        <title>The Trichoplax genome and the nature of placozoans.</title>
        <authorList>
            <person name="Srivastava M."/>
            <person name="Begovic E."/>
            <person name="Chapman J."/>
            <person name="Putnam N.H."/>
            <person name="Hellsten U."/>
            <person name="Kawashima T."/>
            <person name="Kuo A."/>
            <person name="Mitros T."/>
            <person name="Salamov A."/>
            <person name="Carpenter M.L."/>
            <person name="Signorovitch A.Y."/>
            <person name="Moreno M.A."/>
            <person name="Kamm K."/>
            <person name="Grimwood J."/>
            <person name="Schmutz J."/>
            <person name="Shapiro H."/>
            <person name="Grigoriev I.V."/>
            <person name="Buss L.W."/>
            <person name="Schierwater B."/>
            <person name="Dellaporta S.L."/>
            <person name="Rokhsar D.S."/>
        </authorList>
    </citation>
    <scope>NUCLEOTIDE SEQUENCE [LARGE SCALE GENOMIC DNA]</scope>
    <source>
        <strain evidence="1 2">Grell-BS-1999</strain>
    </source>
</reference>
<protein>
    <recommendedName>
        <fullName evidence="3">START domain-containing protein</fullName>
    </recommendedName>
</protein>
<evidence type="ECO:0000313" key="1">
    <source>
        <dbReference type="EMBL" id="EDV22052.1"/>
    </source>
</evidence>
<sequence length="94" mass="11440">NISWATCNDFTIEKGKDQINEYIKTWQYESNWLYCIDFLKEDDHPYNKLYRYRVLWSIPTRRKPIPRATAAVYFTICLSEIKPKVSYDVIQYYP</sequence>
<evidence type="ECO:0008006" key="3">
    <source>
        <dbReference type="Google" id="ProtNLM"/>
    </source>
</evidence>
<dbReference type="eggNOG" id="ENOG502S0CR">
    <property type="taxonomic scope" value="Eukaryota"/>
</dbReference>
<gene>
    <name evidence="1" type="ORF">TRIADDRAFT_17584</name>
</gene>
<feature type="non-terminal residue" evidence="1">
    <location>
        <position position="1"/>
    </location>
</feature>
<dbReference type="STRING" id="10228.B3S5N4"/>
<dbReference type="Proteomes" id="UP000009022">
    <property type="component" value="Unassembled WGS sequence"/>
</dbReference>
<dbReference type="RefSeq" id="XP_002115689.1">
    <property type="nucleotide sequence ID" value="XM_002115653.1"/>
</dbReference>
<feature type="non-terminal residue" evidence="1">
    <location>
        <position position="94"/>
    </location>
</feature>
<dbReference type="OMA" id="PEECMET"/>
<dbReference type="InterPro" id="IPR053084">
    <property type="entry name" value="AKAP"/>
</dbReference>
<organism evidence="1 2">
    <name type="scientific">Trichoplax adhaerens</name>
    <name type="common">Trichoplax reptans</name>
    <dbReference type="NCBI Taxonomy" id="10228"/>
    <lineage>
        <taxon>Eukaryota</taxon>
        <taxon>Metazoa</taxon>
        <taxon>Placozoa</taxon>
        <taxon>Uniplacotomia</taxon>
        <taxon>Trichoplacea</taxon>
        <taxon>Trichoplacidae</taxon>
        <taxon>Trichoplax</taxon>
    </lineage>
</organism>
<dbReference type="EMBL" id="DS985251">
    <property type="protein sequence ID" value="EDV22052.1"/>
    <property type="molecule type" value="Genomic_DNA"/>
</dbReference>
<dbReference type="AlphaFoldDB" id="B3S5N4"/>
<dbReference type="KEGG" id="tad:TRIADDRAFT_17584"/>
<name>B3S5N4_TRIAD</name>
<dbReference type="PANTHER" id="PTHR35075">
    <property type="entry name" value="A-KINASE ANCHOR PROTEIN 14"/>
    <property type="match status" value="1"/>
</dbReference>
<evidence type="ECO:0000313" key="2">
    <source>
        <dbReference type="Proteomes" id="UP000009022"/>
    </source>
</evidence>
<dbReference type="InterPro" id="IPR025663">
    <property type="entry name" value="AKAP_28"/>
</dbReference>
<dbReference type="InParanoid" id="B3S5N4"/>
<accession>B3S5N4</accession>
<dbReference type="GeneID" id="6756780"/>
<dbReference type="Pfam" id="PF14469">
    <property type="entry name" value="AKAP28"/>
    <property type="match status" value="1"/>
</dbReference>
<dbReference type="PANTHER" id="PTHR35075:SF1">
    <property type="entry name" value="A-KINASE ANCHOR PROTEIN 14"/>
    <property type="match status" value="1"/>
</dbReference>
<keyword evidence="2" id="KW-1185">Reference proteome</keyword>
<dbReference type="PhylomeDB" id="B3S5N4"/>
<dbReference type="HOGENOM" id="CLU_2460498_0_0_1"/>